<dbReference type="EMBL" id="JAOB01000081">
    <property type="protein sequence ID" value="EUA13890.1"/>
    <property type="molecule type" value="Genomic_DNA"/>
</dbReference>
<dbReference type="GO" id="GO:0016874">
    <property type="term" value="F:ligase activity"/>
    <property type="evidence" value="ECO:0007669"/>
    <property type="project" value="UniProtKB-KW"/>
</dbReference>
<name>X7Z5H7_MYCXE</name>
<gene>
    <name evidence="2" type="ORF">I553_7010</name>
</gene>
<evidence type="ECO:0000256" key="1">
    <source>
        <dbReference type="SAM" id="MobiDB-lite"/>
    </source>
</evidence>
<feature type="region of interest" description="Disordered" evidence="1">
    <location>
        <begin position="36"/>
        <end position="74"/>
    </location>
</feature>
<evidence type="ECO:0000313" key="2">
    <source>
        <dbReference type="EMBL" id="EUA13890.1"/>
    </source>
</evidence>
<feature type="compositionally biased region" description="Low complexity" evidence="1">
    <location>
        <begin position="36"/>
        <end position="50"/>
    </location>
</feature>
<comment type="caution">
    <text evidence="2">The sequence shown here is derived from an EMBL/GenBank/DDBJ whole genome shotgun (WGS) entry which is preliminary data.</text>
</comment>
<organism evidence="2">
    <name type="scientific">Mycobacterium xenopi 4042</name>
    <dbReference type="NCBI Taxonomy" id="1299334"/>
    <lineage>
        <taxon>Bacteria</taxon>
        <taxon>Bacillati</taxon>
        <taxon>Actinomycetota</taxon>
        <taxon>Actinomycetes</taxon>
        <taxon>Mycobacteriales</taxon>
        <taxon>Mycobacteriaceae</taxon>
        <taxon>Mycobacterium</taxon>
    </lineage>
</organism>
<sequence>MLLIDVATTSLDVAGVTARRTKVARIAELLHRAAPIPGWSRSSSPGSPASCRNAKSASGGPPCAHCRRPLRSQP</sequence>
<reference evidence="2" key="1">
    <citation type="submission" date="2014-01" db="EMBL/GenBank/DDBJ databases">
        <authorList>
            <person name="Brown-Elliot B."/>
            <person name="Wallace R."/>
            <person name="Lenaerts A."/>
            <person name="Ordway D."/>
            <person name="DeGroote M.A."/>
            <person name="Parker T."/>
            <person name="Sizemore C."/>
            <person name="Tallon L.J."/>
            <person name="Sadzewicz L.K."/>
            <person name="Sengamalay N."/>
            <person name="Fraser C.M."/>
            <person name="Hine E."/>
            <person name="Shefchek K.A."/>
            <person name="Das S.P."/>
            <person name="Tettelin H."/>
        </authorList>
    </citation>
    <scope>NUCLEOTIDE SEQUENCE [LARGE SCALE GENOMIC DNA]</scope>
    <source>
        <strain evidence="2">4042</strain>
    </source>
</reference>
<keyword evidence="2" id="KW-0436">Ligase</keyword>
<dbReference type="AlphaFoldDB" id="X7Z5H7"/>
<proteinExistence type="predicted"/>
<protein>
    <submittedName>
        <fullName evidence="2">Putative dNA ligase</fullName>
    </submittedName>
</protein>
<feature type="compositionally biased region" description="Basic residues" evidence="1">
    <location>
        <begin position="65"/>
        <end position="74"/>
    </location>
</feature>
<accession>X7Z5H7</accession>